<dbReference type="Gene3D" id="3.30.70.100">
    <property type="match status" value="1"/>
</dbReference>
<name>A0A7W6J9X6_9CAUL</name>
<evidence type="ECO:0000313" key="3">
    <source>
        <dbReference type="Proteomes" id="UP000529946"/>
    </source>
</evidence>
<organism evidence="2 3">
    <name type="scientific">Brevundimonas lenta</name>
    <dbReference type="NCBI Taxonomy" id="424796"/>
    <lineage>
        <taxon>Bacteria</taxon>
        <taxon>Pseudomonadati</taxon>
        <taxon>Pseudomonadota</taxon>
        <taxon>Alphaproteobacteria</taxon>
        <taxon>Caulobacterales</taxon>
        <taxon>Caulobacteraceae</taxon>
        <taxon>Brevundimonas</taxon>
    </lineage>
</organism>
<dbReference type="GO" id="GO:0071949">
    <property type="term" value="F:FAD binding"/>
    <property type="evidence" value="ECO:0007669"/>
    <property type="project" value="InterPro"/>
</dbReference>
<reference evidence="2 3" key="1">
    <citation type="submission" date="2020-08" db="EMBL/GenBank/DDBJ databases">
        <title>Genomic Encyclopedia of Type Strains, Phase IV (KMG-IV): sequencing the most valuable type-strain genomes for metagenomic binning, comparative biology and taxonomic classification.</title>
        <authorList>
            <person name="Goeker M."/>
        </authorList>
    </citation>
    <scope>NUCLEOTIDE SEQUENCE [LARGE SCALE GENOMIC DNA]</scope>
    <source>
        <strain evidence="2 3">DSM 23960</strain>
    </source>
</reference>
<comment type="caution">
    <text evidence="2">The sequence shown here is derived from an EMBL/GenBank/DDBJ whole genome shotgun (WGS) entry which is preliminary data.</text>
</comment>
<evidence type="ECO:0000259" key="1">
    <source>
        <dbReference type="PROSITE" id="PS50925"/>
    </source>
</evidence>
<proteinExistence type="predicted"/>
<keyword evidence="3" id="KW-1185">Reference proteome</keyword>
<dbReference type="InterPro" id="IPR007024">
    <property type="entry name" value="BLUF_domain"/>
</dbReference>
<protein>
    <recommendedName>
        <fullName evidence="1">BLUF domain-containing protein</fullName>
    </recommendedName>
</protein>
<dbReference type="PROSITE" id="PS50925">
    <property type="entry name" value="BLUF"/>
    <property type="match status" value="1"/>
</dbReference>
<dbReference type="GO" id="GO:0009882">
    <property type="term" value="F:blue light photoreceptor activity"/>
    <property type="evidence" value="ECO:0007669"/>
    <property type="project" value="InterPro"/>
</dbReference>
<evidence type="ECO:0000313" key="2">
    <source>
        <dbReference type="EMBL" id="MBB4081250.1"/>
    </source>
</evidence>
<dbReference type="AlphaFoldDB" id="A0A7W6J9X6"/>
<dbReference type="Proteomes" id="UP000529946">
    <property type="component" value="Unassembled WGS sequence"/>
</dbReference>
<dbReference type="SUPFAM" id="SSF54975">
    <property type="entry name" value="Acylphosphatase/BLUF domain-like"/>
    <property type="match status" value="1"/>
</dbReference>
<dbReference type="InterPro" id="IPR036046">
    <property type="entry name" value="Acylphosphatase-like_dom_sf"/>
</dbReference>
<gene>
    <name evidence="2" type="ORF">GGR12_000089</name>
</gene>
<feature type="domain" description="BLUF" evidence="1">
    <location>
        <begin position="2"/>
        <end position="96"/>
    </location>
</feature>
<sequence>MLHRVIYASEAVGATGVSTLSIAQILGASEVNNRRDEITGCVMFHRGHILQALEGGRADLDRLMRRLLVDPRHSGLRILCDMPIPARVLTEPMSLCADPAAMLGSVGLPCISSVTANDAEAMLDFRKAA</sequence>
<dbReference type="Pfam" id="PF04940">
    <property type="entry name" value="BLUF"/>
    <property type="match status" value="1"/>
</dbReference>
<dbReference type="SMART" id="SM01034">
    <property type="entry name" value="BLUF"/>
    <property type="match status" value="1"/>
</dbReference>
<dbReference type="EMBL" id="JACIDM010000001">
    <property type="protein sequence ID" value="MBB4081250.1"/>
    <property type="molecule type" value="Genomic_DNA"/>
</dbReference>
<dbReference type="RefSeq" id="WP_183201704.1">
    <property type="nucleotide sequence ID" value="NZ_BAAAER010000002.1"/>
</dbReference>
<accession>A0A7W6J9X6</accession>